<accession>A0A2H3TIX7</accession>
<evidence type="ECO:0000313" key="2">
    <source>
        <dbReference type="Proteomes" id="UP000219369"/>
    </source>
</evidence>
<dbReference type="AlphaFoldDB" id="A0A2H3TIX7"/>
<name>A0A2H3TIX7_FUSOX</name>
<dbReference type="Proteomes" id="UP000219369">
    <property type="component" value="Unassembled WGS sequence"/>
</dbReference>
<dbReference type="EMBL" id="FMJY01000007">
    <property type="protein sequence ID" value="SCO88547.1"/>
    <property type="molecule type" value="Genomic_DNA"/>
</dbReference>
<reference evidence="2" key="1">
    <citation type="submission" date="2016-09" db="EMBL/GenBank/DDBJ databases">
        <authorList>
            <person name="Guldener U."/>
        </authorList>
    </citation>
    <scope>NUCLEOTIDE SEQUENCE [LARGE SCALE GENOMIC DNA]</scope>
    <source>
        <strain evidence="2">V64-1</strain>
    </source>
</reference>
<gene>
    <name evidence="1" type="ORF">FRV6_12674</name>
</gene>
<sequence length="40" mass="4101">MPVGSNSDMASLGLASLFDFKGGYGRLNPIAATVKEEKAG</sequence>
<evidence type="ECO:0000313" key="1">
    <source>
        <dbReference type="EMBL" id="SCO88547.1"/>
    </source>
</evidence>
<protein>
    <submittedName>
        <fullName evidence="1">Uncharacterized protein</fullName>
    </submittedName>
</protein>
<organism evidence="1 2">
    <name type="scientific">Fusarium oxysporum</name>
    <name type="common">Fusarium vascular wilt</name>
    <dbReference type="NCBI Taxonomy" id="5507"/>
    <lineage>
        <taxon>Eukaryota</taxon>
        <taxon>Fungi</taxon>
        <taxon>Dikarya</taxon>
        <taxon>Ascomycota</taxon>
        <taxon>Pezizomycotina</taxon>
        <taxon>Sordariomycetes</taxon>
        <taxon>Hypocreomycetidae</taxon>
        <taxon>Hypocreales</taxon>
        <taxon>Nectriaceae</taxon>
        <taxon>Fusarium</taxon>
        <taxon>Fusarium oxysporum species complex</taxon>
    </lineage>
</organism>
<proteinExistence type="predicted"/>